<accession>A0ABD0KU64</accession>
<evidence type="ECO:0000313" key="3">
    <source>
        <dbReference type="Proteomes" id="UP001519460"/>
    </source>
</evidence>
<dbReference type="AlphaFoldDB" id="A0ABD0KU64"/>
<evidence type="ECO:0000256" key="1">
    <source>
        <dbReference type="SAM" id="SignalP"/>
    </source>
</evidence>
<protein>
    <submittedName>
        <fullName evidence="2">Uncharacterized protein</fullName>
    </submittedName>
</protein>
<evidence type="ECO:0000313" key="2">
    <source>
        <dbReference type="EMBL" id="KAK7490332.1"/>
    </source>
</evidence>
<gene>
    <name evidence="2" type="ORF">BaRGS_00018493</name>
</gene>
<dbReference type="EMBL" id="JACVVK020000128">
    <property type="protein sequence ID" value="KAK7490332.1"/>
    <property type="molecule type" value="Genomic_DNA"/>
</dbReference>
<proteinExistence type="predicted"/>
<keyword evidence="3" id="KW-1185">Reference proteome</keyword>
<name>A0ABD0KU64_9CAEN</name>
<feature type="signal peptide" evidence="1">
    <location>
        <begin position="1"/>
        <end position="29"/>
    </location>
</feature>
<sequence>MATPASRGARKRQLATFSILVCCLSATKCSPGLKTELFGGSSSSAAAALPRCLIVGLIVIEFTRAEQGLTSADFKGNDRIQEVSCSGEALATHTGLLSVILYTVKDERIVASANFATRECLTTHVFASCTVEESDSRKTRVTALVVDLTAGERRLFGCNVTTFTSVGKAHTVTWTVVVRRPSIACVALMDRTVHCRSLGELPSFSGCWAPACVSRYLSACPAAQAPSVCYCIPLTLLYRLCYTLLFWFRTKPVQIDIPFCSGATASARQGYPFFRTLRPAFTVLSQLTGPYSYGQMDGKKHHGSLGSWAGVNSSAQS</sequence>
<reference evidence="2 3" key="1">
    <citation type="journal article" date="2023" name="Sci. Data">
        <title>Genome assembly of the Korean intertidal mud-creeper Batillaria attramentaria.</title>
        <authorList>
            <person name="Patra A.K."/>
            <person name="Ho P.T."/>
            <person name="Jun S."/>
            <person name="Lee S.J."/>
            <person name="Kim Y."/>
            <person name="Won Y.J."/>
        </authorList>
    </citation>
    <scope>NUCLEOTIDE SEQUENCE [LARGE SCALE GENOMIC DNA]</scope>
    <source>
        <strain evidence="2">Wonlab-2016</strain>
    </source>
</reference>
<keyword evidence="1" id="KW-0732">Signal</keyword>
<dbReference type="Proteomes" id="UP001519460">
    <property type="component" value="Unassembled WGS sequence"/>
</dbReference>
<comment type="caution">
    <text evidence="2">The sequence shown here is derived from an EMBL/GenBank/DDBJ whole genome shotgun (WGS) entry which is preliminary data.</text>
</comment>
<organism evidence="2 3">
    <name type="scientific">Batillaria attramentaria</name>
    <dbReference type="NCBI Taxonomy" id="370345"/>
    <lineage>
        <taxon>Eukaryota</taxon>
        <taxon>Metazoa</taxon>
        <taxon>Spiralia</taxon>
        <taxon>Lophotrochozoa</taxon>
        <taxon>Mollusca</taxon>
        <taxon>Gastropoda</taxon>
        <taxon>Caenogastropoda</taxon>
        <taxon>Sorbeoconcha</taxon>
        <taxon>Cerithioidea</taxon>
        <taxon>Batillariidae</taxon>
        <taxon>Batillaria</taxon>
    </lineage>
</organism>
<feature type="chain" id="PRO_5044766563" evidence="1">
    <location>
        <begin position="30"/>
        <end position="317"/>
    </location>
</feature>